<dbReference type="Pfam" id="PF19804">
    <property type="entry name" value="DUF6287"/>
    <property type="match status" value="1"/>
</dbReference>
<evidence type="ECO:0000313" key="5">
    <source>
        <dbReference type="Proteomes" id="UP000182508"/>
    </source>
</evidence>
<feature type="compositionally biased region" description="Low complexity" evidence="1">
    <location>
        <begin position="30"/>
        <end position="46"/>
    </location>
</feature>
<feature type="compositionally biased region" description="Polar residues" evidence="1">
    <location>
        <begin position="52"/>
        <end position="65"/>
    </location>
</feature>
<evidence type="ECO:0000259" key="3">
    <source>
        <dbReference type="Pfam" id="PF19804"/>
    </source>
</evidence>
<evidence type="ECO:0000313" key="4">
    <source>
        <dbReference type="EMBL" id="SDB37821.1"/>
    </source>
</evidence>
<feature type="region of interest" description="Disordered" evidence="1">
    <location>
        <begin position="23"/>
        <end position="65"/>
    </location>
</feature>
<evidence type="ECO:0000256" key="2">
    <source>
        <dbReference type="SAM" id="SignalP"/>
    </source>
</evidence>
<reference evidence="4 5" key="1">
    <citation type="submission" date="2016-10" db="EMBL/GenBank/DDBJ databases">
        <authorList>
            <person name="de Groot N.N."/>
        </authorList>
    </citation>
    <scope>NUCLEOTIDE SEQUENCE [LARGE SCALE GENOMIC DNA]</scope>
    <source>
        <strain evidence="4 5">A-4</strain>
    </source>
</reference>
<proteinExistence type="predicted"/>
<dbReference type="PROSITE" id="PS51257">
    <property type="entry name" value="PROKAR_LIPOPROTEIN"/>
    <property type="match status" value="1"/>
</dbReference>
<keyword evidence="2" id="KW-0732">Signal</keyword>
<feature type="signal peptide" evidence="2">
    <location>
        <begin position="1"/>
        <end position="19"/>
    </location>
</feature>
<name>A0A1G6CYC9_9STRE</name>
<dbReference type="Proteomes" id="UP000182508">
    <property type="component" value="Unassembled WGS sequence"/>
</dbReference>
<dbReference type="RefSeq" id="WP_018165471.1">
    <property type="nucleotide sequence ID" value="NZ_FMXP01000028.1"/>
</dbReference>
<keyword evidence="5" id="KW-1185">Reference proteome</keyword>
<organism evidence="4 5">
    <name type="scientific">Streptococcus henryi</name>
    <dbReference type="NCBI Taxonomy" id="439219"/>
    <lineage>
        <taxon>Bacteria</taxon>
        <taxon>Bacillati</taxon>
        <taxon>Bacillota</taxon>
        <taxon>Bacilli</taxon>
        <taxon>Lactobacillales</taxon>
        <taxon>Streptococcaceae</taxon>
        <taxon>Streptococcus</taxon>
    </lineage>
</organism>
<accession>A0A1G6CYC9</accession>
<evidence type="ECO:0000256" key="1">
    <source>
        <dbReference type="SAM" id="MobiDB-lite"/>
    </source>
</evidence>
<dbReference type="EMBL" id="FMXP01000028">
    <property type="protein sequence ID" value="SDB37821.1"/>
    <property type="molecule type" value="Genomic_DNA"/>
</dbReference>
<dbReference type="InterPro" id="IPR046254">
    <property type="entry name" value="DUF6287"/>
</dbReference>
<dbReference type="AlphaFoldDB" id="A0A1G6CYC9"/>
<sequence length="173" mass="18395">MKKMSLLSVSLLALLLLSACKPTEKESKQDSSSSQTSQISTSQTDSTDADVETNSSNETSNQEVPSASLDLQAIANQDFSSIAGSYEASGGNYIINTDGSFTYSKSDGDLTFPITDGKVENGMAVLSSNNFTFYVIPAGVDSPVSVPDFLGTDDNTRDRVIIDGEGMNLFFLN</sequence>
<gene>
    <name evidence="4" type="ORF">SAMN02910293_01867</name>
</gene>
<feature type="domain" description="DUF6287" evidence="3">
    <location>
        <begin position="68"/>
        <end position="98"/>
    </location>
</feature>
<protein>
    <recommendedName>
        <fullName evidence="3">DUF6287 domain-containing protein</fullName>
    </recommendedName>
</protein>
<feature type="chain" id="PRO_5038414183" description="DUF6287 domain-containing protein" evidence="2">
    <location>
        <begin position="20"/>
        <end position="173"/>
    </location>
</feature>